<dbReference type="InterPro" id="IPR001012">
    <property type="entry name" value="UBX_dom"/>
</dbReference>
<keyword evidence="1" id="KW-0833">Ubl conjugation pathway</keyword>
<dbReference type="Gene3D" id="3.10.20.90">
    <property type="entry name" value="Phosphatidylinositol 3-kinase Catalytic Subunit, Chain A, domain 1"/>
    <property type="match status" value="1"/>
</dbReference>
<dbReference type="SMART" id="SM00594">
    <property type="entry name" value="UAS"/>
    <property type="match status" value="1"/>
</dbReference>
<dbReference type="PROSITE" id="PS50033">
    <property type="entry name" value="UBX"/>
    <property type="match status" value="1"/>
</dbReference>
<dbReference type="CDD" id="cd02958">
    <property type="entry name" value="UAS"/>
    <property type="match status" value="1"/>
</dbReference>
<dbReference type="GO" id="GO:0043161">
    <property type="term" value="P:proteasome-mediated ubiquitin-dependent protein catabolic process"/>
    <property type="evidence" value="ECO:0007669"/>
    <property type="project" value="TreeGrafter"/>
</dbReference>
<dbReference type="GO" id="GO:0005634">
    <property type="term" value="C:nucleus"/>
    <property type="evidence" value="ECO:0007669"/>
    <property type="project" value="TreeGrafter"/>
</dbReference>
<gene>
    <name evidence="3" type="ORF">SASPL_140582</name>
</gene>
<dbReference type="Pfam" id="PF00789">
    <property type="entry name" value="UBX"/>
    <property type="match status" value="1"/>
</dbReference>
<dbReference type="CDD" id="cd01767">
    <property type="entry name" value="UBX"/>
    <property type="match status" value="1"/>
</dbReference>
<dbReference type="Pfam" id="PF13899">
    <property type="entry name" value="Thioredoxin_7"/>
    <property type="match status" value="1"/>
</dbReference>
<keyword evidence="4" id="KW-1185">Reference proteome</keyword>
<name>A0A8X8WRY9_SALSN</name>
<organism evidence="3">
    <name type="scientific">Salvia splendens</name>
    <name type="common">Scarlet sage</name>
    <dbReference type="NCBI Taxonomy" id="180675"/>
    <lineage>
        <taxon>Eukaryota</taxon>
        <taxon>Viridiplantae</taxon>
        <taxon>Streptophyta</taxon>
        <taxon>Embryophyta</taxon>
        <taxon>Tracheophyta</taxon>
        <taxon>Spermatophyta</taxon>
        <taxon>Magnoliopsida</taxon>
        <taxon>eudicotyledons</taxon>
        <taxon>Gunneridae</taxon>
        <taxon>Pentapetalae</taxon>
        <taxon>asterids</taxon>
        <taxon>lamiids</taxon>
        <taxon>Lamiales</taxon>
        <taxon>Lamiaceae</taxon>
        <taxon>Nepetoideae</taxon>
        <taxon>Mentheae</taxon>
        <taxon>Salviinae</taxon>
        <taxon>Salvia</taxon>
        <taxon>Salvia subgen. Calosphace</taxon>
        <taxon>core Calosphace</taxon>
    </lineage>
</organism>
<dbReference type="PANTHER" id="PTHR23322:SF6">
    <property type="entry name" value="UBX DOMAIN-CONTAINING PROTEIN 7"/>
    <property type="match status" value="1"/>
</dbReference>
<dbReference type="GO" id="GO:0043130">
    <property type="term" value="F:ubiquitin binding"/>
    <property type="evidence" value="ECO:0007669"/>
    <property type="project" value="TreeGrafter"/>
</dbReference>
<comment type="caution">
    <text evidence="3">The sequence shown here is derived from an EMBL/GenBank/DDBJ whole genome shotgun (WGS) entry which is preliminary data.</text>
</comment>
<dbReference type="InterPro" id="IPR050730">
    <property type="entry name" value="UBX_domain-protein"/>
</dbReference>
<dbReference type="EMBL" id="PNBA02000015">
    <property type="protein sequence ID" value="KAG6399108.1"/>
    <property type="molecule type" value="Genomic_DNA"/>
</dbReference>
<reference evidence="3" key="2">
    <citation type="submission" date="2020-08" db="EMBL/GenBank/DDBJ databases">
        <title>Plant Genome Project.</title>
        <authorList>
            <person name="Zhang R.-G."/>
        </authorList>
    </citation>
    <scope>NUCLEOTIDE SEQUENCE</scope>
    <source>
        <strain evidence="3">Huo1</strain>
        <tissue evidence="3">Leaf</tissue>
    </source>
</reference>
<protein>
    <recommendedName>
        <fullName evidence="2">UBX domain-containing protein</fullName>
    </recommendedName>
</protein>
<dbReference type="AlphaFoldDB" id="A0A8X8WRY9"/>
<dbReference type="Gene3D" id="3.40.30.10">
    <property type="entry name" value="Glutaredoxin"/>
    <property type="match status" value="1"/>
</dbReference>
<reference evidence="3" key="1">
    <citation type="submission" date="2018-01" db="EMBL/GenBank/DDBJ databases">
        <authorList>
            <person name="Mao J.F."/>
        </authorList>
    </citation>
    <scope>NUCLEOTIDE SEQUENCE</scope>
    <source>
        <strain evidence="3">Huo1</strain>
        <tissue evidence="3">Leaf</tissue>
    </source>
</reference>
<dbReference type="SUPFAM" id="SSF52833">
    <property type="entry name" value="Thioredoxin-like"/>
    <property type="match status" value="1"/>
</dbReference>
<dbReference type="Gene3D" id="1.10.8.10">
    <property type="entry name" value="DNA helicase RuvA subunit, C-terminal domain"/>
    <property type="match status" value="1"/>
</dbReference>
<evidence type="ECO:0000313" key="3">
    <source>
        <dbReference type="EMBL" id="KAG6399108.1"/>
    </source>
</evidence>
<proteinExistence type="predicted"/>
<evidence type="ECO:0000256" key="1">
    <source>
        <dbReference type="ARBA" id="ARBA00022786"/>
    </source>
</evidence>
<evidence type="ECO:0000313" key="4">
    <source>
        <dbReference type="Proteomes" id="UP000298416"/>
    </source>
</evidence>
<dbReference type="SUPFAM" id="SSF54236">
    <property type="entry name" value="Ubiquitin-like"/>
    <property type="match status" value="1"/>
</dbReference>
<dbReference type="InterPro" id="IPR036249">
    <property type="entry name" value="Thioredoxin-like_sf"/>
</dbReference>
<accession>A0A8X8WRY9</accession>
<evidence type="ECO:0000259" key="2">
    <source>
        <dbReference type="PROSITE" id="PS50033"/>
    </source>
</evidence>
<sequence length="472" mass="53513">MSMEEEGVSAATDHHIMISSFLEIAVGQTADTARQFLQATGWKLEEAIQLFYVGNDGGLGTHEMEKELVEKYTRQDDGDDVRAPLPVKRDVLYDNPILYSGSPRARDSSHATHSVVTFRNFEEEMKYPGVWEAEGASSSSAVNRTQDNLASLYRPPFALMFHGPFEKVSSCILYGIDPRNFESTEPSIGWMFTGMNSISAFIFCEKLFLFHRKHLAKDNARMQNKWLIVNMQSTKEFSSHTLNRETWANEAVAQTIKTNFIFWQVYDDTEEGSKVCTYYKLHSIPVILLIDPITGQKMHSWHGMVQPEKLLEDLLPFMDSNPSGHHVNLSHKRPREASRMPTPQLQCMAGFSISMENFEEIDAGGMKEGNEAKVKEPAYLPLPEEPKGERNLICRVGVRLPDGRRVQRNFLRTDPVQLLWSFCYSELKECGIRPFRLTQAIPGASRSLDFDADSTFQESGLANSMVSVTLEE</sequence>
<dbReference type="PANTHER" id="PTHR23322">
    <property type="entry name" value="FAS-ASSOCIATED PROTEIN"/>
    <property type="match status" value="1"/>
</dbReference>
<dbReference type="Proteomes" id="UP000298416">
    <property type="component" value="Unassembled WGS sequence"/>
</dbReference>
<feature type="domain" description="UBX" evidence="2">
    <location>
        <begin position="389"/>
        <end position="469"/>
    </location>
</feature>
<dbReference type="InterPro" id="IPR006577">
    <property type="entry name" value="UAS"/>
</dbReference>
<dbReference type="Pfam" id="PF14555">
    <property type="entry name" value="UBA_4"/>
    <property type="match status" value="1"/>
</dbReference>
<dbReference type="InterPro" id="IPR029071">
    <property type="entry name" value="Ubiquitin-like_domsf"/>
</dbReference>